<dbReference type="RefSeq" id="WP_129076855.1">
    <property type="nucleotide sequence ID" value="NZ_QOUX01000001.1"/>
</dbReference>
<keyword evidence="6" id="KW-1185">Reference proteome</keyword>
<accession>A0A4V1LH01</accession>
<sequence length="125" mass="14666">MTEFQTELKRWQQILFQCGGDLYKTEDFTIDGEKIRFLTDWLTHLQATVQQPNGFVLPFGHKLNPIFHQLSAVATQGERWYVQASRLMPLSHGVRTVLYLTSQITFLLSVYVNDTYGFEHEFVYE</sequence>
<dbReference type="EMBL" id="QOUX01000001">
    <property type="protein sequence ID" value="RXJ04515.1"/>
    <property type="molecule type" value="Genomic_DNA"/>
</dbReference>
<evidence type="ECO:0000256" key="1">
    <source>
        <dbReference type="ARBA" id="ARBA00022679"/>
    </source>
</evidence>
<gene>
    <name evidence="5" type="ORF">DS745_03790</name>
</gene>
<keyword evidence="1" id="KW-0808">Transferase</keyword>
<dbReference type="GO" id="GO:0005524">
    <property type="term" value="F:ATP binding"/>
    <property type="evidence" value="ECO:0007669"/>
    <property type="project" value="UniProtKB-KW"/>
</dbReference>
<feature type="domain" description="Cobalamin adenosyltransferase-like" evidence="4">
    <location>
        <begin position="3"/>
        <end position="111"/>
    </location>
</feature>
<dbReference type="GO" id="GO:0016740">
    <property type="term" value="F:transferase activity"/>
    <property type="evidence" value="ECO:0007669"/>
    <property type="project" value="UniProtKB-KW"/>
</dbReference>
<dbReference type="SUPFAM" id="SSF89028">
    <property type="entry name" value="Cobalamin adenosyltransferase-like"/>
    <property type="match status" value="1"/>
</dbReference>
<proteinExistence type="predicted"/>
<evidence type="ECO:0000256" key="3">
    <source>
        <dbReference type="ARBA" id="ARBA00022840"/>
    </source>
</evidence>
<keyword evidence="2" id="KW-0547">Nucleotide-binding</keyword>
<reference evidence="5 6" key="1">
    <citation type="journal article" date="2019" name="Int. J. Syst. Evol. Microbiol.">
        <title>Anaerobacillus alkaliphilus sp. nov., a novel alkaliphilic and moderately halophilic bacterium.</title>
        <authorList>
            <person name="Borsodi A.K."/>
            <person name="Aszalos J.M."/>
            <person name="Bihari P."/>
            <person name="Nagy I."/>
            <person name="Schumann P."/>
            <person name="Sproer C."/>
            <person name="Kovacs A.L."/>
            <person name="Boka K."/>
            <person name="Dobosy P."/>
            <person name="Ovari M."/>
            <person name="Szili-Kovacs T."/>
            <person name="Toth E."/>
        </authorList>
    </citation>
    <scope>NUCLEOTIDE SEQUENCE [LARGE SCALE GENOMIC DNA]</scope>
    <source>
        <strain evidence="5 6">B16-10</strain>
    </source>
</reference>
<dbReference type="OrthoDB" id="9994281at2"/>
<organism evidence="5 6">
    <name type="scientific">Anaerobacillus alkaliphilus</name>
    <dbReference type="NCBI Taxonomy" id="1548597"/>
    <lineage>
        <taxon>Bacteria</taxon>
        <taxon>Bacillati</taxon>
        <taxon>Bacillota</taxon>
        <taxon>Bacilli</taxon>
        <taxon>Bacillales</taxon>
        <taxon>Bacillaceae</taxon>
        <taxon>Anaerobacillus</taxon>
    </lineage>
</organism>
<evidence type="ECO:0000313" key="5">
    <source>
        <dbReference type="EMBL" id="RXJ04515.1"/>
    </source>
</evidence>
<dbReference type="Pfam" id="PF01923">
    <property type="entry name" value="Cob_adeno_trans"/>
    <property type="match status" value="1"/>
</dbReference>
<dbReference type="AlphaFoldDB" id="A0A4V1LH01"/>
<comment type="caution">
    <text evidence="5">The sequence shown here is derived from an EMBL/GenBank/DDBJ whole genome shotgun (WGS) entry which is preliminary data.</text>
</comment>
<keyword evidence="3" id="KW-0067">ATP-binding</keyword>
<dbReference type="InterPro" id="IPR016030">
    <property type="entry name" value="CblAdoTrfase-like"/>
</dbReference>
<protein>
    <recommendedName>
        <fullName evidence="4">Cobalamin adenosyltransferase-like domain-containing protein</fullName>
    </recommendedName>
</protein>
<dbReference type="InterPro" id="IPR036451">
    <property type="entry name" value="CblAdoTrfase-like_sf"/>
</dbReference>
<name>A0A4V1LH01_9BACI</name>
<evidence type="ECO:0000256" key="2">
    <source>
        <dbReference type="ARBA" id="ARBA00022741"/>
    </source>
</evidence>
<dbReference type="Proteomes" id="UP000290649">
    <property type="component" value="Unassembled WGS sequence"/>
</dbReference>
<evidence type="ECO:0000259" key="4">
    <source>
        <dbReference type="Pfam" id="PF01923"/>
    </source>
</evidence>
<dbReference type="Gene3D" id="1.20.1200.10">
    <property type="entry name" value="Cobalamin adenosyltransferase-like"/>
    <property type="match status" value="1"/>
</dbReference>
<evidence type="ECO:0000313" key="6">
    <source>
        <dbReference type="Proteomes" id="UP000290649"/>
    </source>
</evidence>